<name>A0A8J8K8C7_9FLAO</name>
<evidence type="ECO:0000313" key="2">
    <source>
        <dbReference type="Proteomes" id="UP000610746"/>
    </source>
</evidence>
<dbReference type="AlphaFoldDB" id="A0A8J8K8C7"/>
<reference evidence="1" key="1">
    <citation type="submission" date="2020-05" db="EMBL/GenBank/DDBJ databases">
        <title>Genomic Encyclopedia of Type Strains, Phase IV (KMG-V): Genome sequencing to study the core and pangenomes of soil and plant-associated prokaryotes.</title>
        <authorList>
            <person name="Whitman W."/>
        </authorList>
    </citation>
    <scope>NUCLEOTIDE SEQUENCE</scope>
    <source>
        <strain evidence="1">16F</strain>
    </source>
</reference>
<dbReference type="EMBL" id="JABSNO010000009">
    <property type="protein sequence ID" value="NRS92476.1"/>
    <property type="molecule type" value="Genomic_DNA"/>
</dbReference>
<accession>A0A8J8K8C7</accession>
<dbReference type="Proteomes" id="UP000610746">
    <property type="component" value="Unassembled WGS sequence"/>
</dbReference>
<sequence>MDSLNRDQVENEVMMLETSKEGSKFYSYVKYVYDSTMTATFKQANMKSQTNFDFTGLKNAKVKFSVTKKYPNFSTILRTEIGSTDLLLESKDKLVWKITPEKDEILGYKVQKATTKWEGRNWIAWFATALPIQDGPYRFFGLPGLILKLEDAKGDHQFNIIAIKKSDEILNQKINFGKSPTEILVSEEKFRNLWADYKKDPAKDFRQTLNSNTKLSVSVTFDGKTYNGDEMARQIEKEGRESIISTNNFIELNLYK</sequence>
<keyword evidence="2" id="KW-1185">Reference proteome</keyword>
<dbReference type="Pfam" id="PF09697">
    <property type="entry name" value="Porph_ging"/>
    <property type="match status" value="1"/>
</dbReference>
<organism evidence="1 2">
    <name type="scientific">Frigoriflavimonas asaccharolytica</name>
    <dbReference type="NCBI Taxonomy" id="2735899"/>
    <lineage>
        <taxon>Bacteria</taxon>
        <taxon>Pseudomonadati</taxon>
        <taxon>Bacteroidota</taxon>
        <taxon>Flavobacteriia</taxon>
        <taxon>Flavobacteriales</taxon>
        <taxon>Weeksellaceae</taxon>
        <taxon>Frigoriflavimonas</taxon>
    </lineage>
</organism>
<proteinExistence type="predicted"/>
<protein>
    <submittedName>
        <fullName evidence="1">GLPGLI family protein</fullName>
    </submittedName>
</protein>
<dbReference type="InterPro" id="IPR005901">
    <property type="entry name" value="GLPGLI"/>
</dbReference>
<dbReference type="NCBIfam" id="TIGR01200">
    <property type="entry name" value="GLPGLI"/>
    <property type="match status" value="1"/>
</dbReference>
<comment type="caution">
    <text evidence="1">The sequence shown here is derived from an EMBL/GenBank/DDBJ whole genome shotgun (WGS) entry which is preliminary data.</text>
</comment>
<gene>
    <name evidence="1" type="ORF">HNQ03_001551</name>
</gene>
<evidence type="ECO:0000313" key="1">
    <source>
        <dbReference type="EMBL" id="NRS92476.1"/>
    </source>
</evidence>